<dbReference type="EMBL" id="UINC01017104">
    <property type="protein sequence ID" value="SVA70670.1"/>
    <property type="molecule type" value="Genomic_DNA"/>
</dbReference>
<dbReference type="Gene3D" id="3.20.70.20">
    <property type="match status" value="1"/>
</dbReference>
<dbReference type="GO" id="GO:0071897">
    <property type="term" value="P:DNA biosynthetic process"/>
    <property type="evidence" value="ECO:0007669"/>
    <property type="project" value="UniProtKB-KW"/>
</dbReference>
<protein>
    <recommendedName>
        <fullName evidence="4">Vitamin B12-dependent ribonucleotide reductase</fullName>
        <ecNumber evidence="3">1.17.4.1</ecNumber>
    </recommendedName>
    <alternativeName>
        <fullName evidence="12">Ribonucleoside-diphosphate reductase NrdJ</fullName>
    </alternativeName>
</protein>
<evidence type="ECO:0000256" key="4">
    <source>
        <dbReference type="ARBA" id="ARBA00014409"/>
    </source>
</evidence>
<evidence type="ECO:0000256" key="5">
    <source>
        <dbReference type="ARBA" id="ARBA00022628"/>
    </source>
</evidence>
<dbReference type="GO" id="GO:0031419">
    <property type="term" value="F:cobalamin binding"/>
    <property type="evidence" value="ECO:0007669"/>
    <property type="project" value="UniProtKB-KW"/>
</dbReference>
<dbReference type="SUPFAM" id="SSF51998">
    <property type="entry name" value="PFL-like glycyl radical enzymes"/>
    <property type="match status" value="1"/>
</dbReference>
<evidence type="ECO:0000256" key="1">
    <source>
        <dbReference type="ARBA" id="ARBA00001922"/>
    </source>
</evidence>
<keyword evidence="10" id="KW-0170">Cobalt</keyword>
<dbReference type="Pfam" id="PF02867">
    <property type="entry name" value="Ribonuc_red_lgC"/>
    <property type="match status" value="1"/>
</dbReference>
<dbReference type="PANTHER" id="PTHR43371:SF1">
    <property type="entry name" value="RIBONUCLEOSIDE-DIPHOSPHATE REDUCTASE"/>
    <property type="match status" value="1"/>
</dbReference>
<dbReference type="Pfam" id="PF12637">
    <property type="entry name" value="TSCPD"/>
    <property type="match status" value="1"/>
</dbReference>
<organism evidence="17">
    <name type="scientific">marine metagenome</name>
    <dbReference type="NCBI Taxonomy" id="408172"/>
    <lineage>
        <taxon>unclassified sequences</taxon>
        <taxon>metagenomes</taxon>
        <taxon>ecological metagenomes</taxon>
    </lineage>
</organism>
<accession>A0A381Y1A5</accession>
<keyword evidence="8" id="KW-0560">Oxidoreductase</keyword>
<evidence type="ECO:0000259" key="15">
    <source>
        <dbReference type="Pfam" id="PF02867"/>
    </source>
</evidence>
<feature type="domain" description="Ribonucleotide reductase large subunit C-terminal" evidence="15">
    <location>
        <begin position="141"/>
        <end position="623"/>
    </location>
</feature>
<evidence type="ECO:0000256" key="7">
    <source>
        <dbReference type="ARBA" id="ARBA00022741"/>
    </source>
</evidence>
<dbReference type="PANTHER" id="PTHR43371">
    <property type="entry name" value="VITAMIN B12-DEPENDENT RIBONUCLEOTIDE REDUCTASE"/>
    <property type="match status" value="1"/>
</dbReference>
<dbReference type="InterPro" id="IPR013509">
    <property type="entry name" value="RNR_lsu_N"/>
</dbReference>
<dbReference type="EC" id="1.17.4.1" evidence="3"/>
<dbReference type="CDD" id="cd02888">
    <property type="entry name" value="RNR_II_dimer"/>
    <property type="match status" value="1"/>
</dbReference>
<dbReference type="UniPathway" id="UPA00326"/>
<dbReference type="GO" id="GO:0005524">
    <property type="term" value="F:ATP binding"/>
    <property type="evidence" value="ECO:0007669"/>
    <property type="project" value="InterPro"/>
</dbReference>
<evidence type="ECO:0000256" key="12">
    <source>
        <dbReference type="ARBA" id="ARBA00033050"/>
    </source>
</evidence>
<feature type="non-terminal residue" evidence="17">
    <location>
        <position position="727"/>
    </location>
</feature>
<evidence type="ECO:0000259" key="16">
    <source>
        <dbReference type="Pfam" id="PF12637"/>
    </source>
</evidence>
<dbReference type="PRINTS" id="PR01183">
    <property type="entry name" value="RIBORDTASEM1"/>
</dbReference>
<keyword evidence="9" id="KW-1015">Disulfide bond</keyword>
<evidence type="ECO:0000256" key="2">
    <source>
        <dbReference type="ARBA" id="ARBA00007405"/>
    </source>
</evidence>
<feature type="domain" description="TSCPD" evidence="16">
    <location>
        <begin position="655"/>
        <end position="727"/>
    </location>
</feature>
<dbReference type="GO" id="GO:0009263">
    <property type="term" value="P:deoxyribonucleotide biosynthetic process"/>
    <property type="evidence" value="ECO:0007669"/>
    <property type="project" value="InterPro"/>
</dbReference>
<evidence type="ECO:0000256" key="3">
    <source>
        <dbReference type="ARBA" id="ARBA00012274"/>
    </source>
</evidence>
<dbReference type="InterPro" id="IPR013344">
    <property type="entry name" value="RNR_NrdJ/NrdZ"/>
</dbReference>
<keyword evidence="6" id="KW-0237">DNA synthesis</keyword>
<dbReference type="InterPro" id="IPR024434">
    <property type="entry name" value="TSCPD_dom"/>
</dbReference>
<comment type="catalytic activity">
    <reaction evidence="13">
        <text>a 2'-deoxyribonucleoside 5'-diphosphate + [thioredoxin]-disulfide + H2O = a ribonucleoside 5'-diphosphate + [thioredoxin]-dithiol</text>
        <dbReference type="Rhea" id="RHEA:23252"/>
        <dbReference type="Rhea" id="RHEA-COMP:10698"/>
        <dbReference type="Rhea" id="RHEA-COMP:10700"/>
        <dbReference type="ChEBI" id="CHEBI:15377"/>
        <dbReference type="ChEBI" id="CHEBI:29950"/>
        <dbReference type="ChEBI" id="CHEBI:50058"/>
        <dbReference type="ChEBI" id="CHEBI:57930"/>
        <dbReference type="ChEBI" id="CHEBI:73316"/>
        <dbReference type="EC" id="1.17.4.1"/>
    </reaction>
</comment>
<keyword evidence="5" id="KW-0846">Cobalamin</keyword>
<evidence type="ECO:0000259" key="14">
    <source>
        <dbReference type="Pfam" id="PF00317"/>
    </source>
</evidence>
<reference evidence="17" key="1">
    <citation type="submission" date="2018-05" db="EMBL/GenBank/DDBJ databases">
        <authorList>
            <person name="Lanie J.A."/>
            <person name="Ng W.-L."/>
            <person name="Kazmierczak K.M."/>
            <person name="Andrzejewski T.M."/>
            <person name="Davidsen T.M."/>
            <person name="Wayne K.J."/>
            <person name="Tettelin H."/>
            <person name="Glass J.I."/>
            <person name="Rusch D."/>
            <person name="Podicherti R."/>
            <person name="Tsui H.-C.T."/>
            <person name="Winkler M.E."/>
        </authorList>
    </citation>
    <scope>NUCLEOTIDE SEQUENCE</scope>
</reference>
<comment type="function">
    <text evidence="11">Catalyzes the reduction of ribonucleotides to deoxyribonucleotides. May function to provide a pool of deoxyribonucleotide precursors for DNA repair during oxygen limitation and/or for immediate growth after restoration of oxygen.</text>
</comment>
<dbReference type="AlphaFoldDB" id="A0A381Y1A5"/>
<dbReference type="Pfam" id="PF00317">
    <property type="entry name" value="Ribonuc_red_lgN"/>
    <property type="match status" value="1"/>
</dbReference>
<dbReference type="InterPro" id="IPR000788">
    <property type="entry name" value="RNR_lg_C"/>
</dbReference>
<dbReference type="InterPro" id="IPR050862">
    <property type="entry name" value="RdRp_reductase_class-2"/>
</dbReference>
<keyword evidence="7" id="KW-0547">Nucleotide-binding</keyword>
<evidence type="ECO:0000256" key="13">
    <source>
        <dbReference type="ARBA" id="ARBA00047754"/>
    </source>
</evidence>
<dbReference type="SUPFAM" id="SSF48168">
    <property type="entry name" value="R1 subunit of ribonucleotide reductase, N-terminal domain"/>
    <property type="match status" value="1"/>
</dbReference>
<sequence>MTQEIVSGGSGASDDRNGVINEVVKALENAGVAGDVTAAVTSNLMKGGIEIIEEDPGDGLSLSDNARFIIEKRYLRKGDDGEPIEDPEGLFRRVSNAIALGEPESKQAEYEEKYYEKMSTLKFLPNSPTIVNAGTGRGCLSACFVVSPDDNIQSIMQVANDAAMIEKWGGGIGFGLSSLRPKKDKISTTHGQACGPIAVMKLYSSVGATLTQGAFRLGAHMGQLIVSHPDIEEFIHCKDDDDSLQNFNISVQITDEFMKAVENDEEFALVSPRDTGDGPNDEVVGTISAKDLWNDIAESAWKTGDPGVVFVDRVWETAPNPQMGKIRTSNPCGEEFLENYGNCCLGSINLDLHIKDNQFDWELLEDTTRIAVRFLNDVIEVNSFPLPILREVNLDTRRIGLGVMGWADALVRMGIPYDSEEALELADKLGGFLNSRAWDESAKVAEERGAFPQYEDSALKEWGMPPVRNASVITIAPTGTISRIAGCSSGIEPHFATAWWSNVLWTDHEGSSSRLLDAPASVIESLEDALGTEEAARIVLEQIVENPENSEKIMGDHGIDAAVYRTAMKVSAEAHVKMQAVWQKHVTNSVSKTINLPNSASVQDVKEAYKLAWETGCKAVTVYRDGSKSMQVLETGSKKDEEVNKDDHLKVPRQRPVSVVGVTDRVRTGHGTMFVNLTFDESGHPFEVFAHLGKAGGCDSAYLEAIARLASLGLRSGIEPSQIVDQL</sequence>
<gene>
    <name evidence="17" type="ORF">METZ01_LOCUS123524</name>
</gene>
<evidence type="ECO:0000256" key="10">
    <source>
        <dbReference type="ARBA" id="ARBA00023285"/>
    </source>
</evidence>
<evidence type="ECO:0000256" key="8">
    <source>
        <dbReference type="ARBA" id="ARBA00023002"/>
    </source>
</evidence>
<dbReference type="NCBIfam" id="TIGR02504">
    <property type="entry name" value="NrdJ_Z"/>
    <property type="match status" value="1"/>
</dbReference>
<proteinExistence type="inferred from homology"/>
<dbReference type="GO" id="GO:0004748">
    <property type="term" value="F:ribonucleoside-diphosphate reductase activity, thioredoxin disulfide as acceptor"/>
    <property type="evidence" value="ECO:0007669"/>
    <property type="project" value="UniProtKB-EC"/>
</dbReference>
<comment type="similarity">
    <text evidence="2">Belongs to the ribonucleoside diphosphate reductase class-2 family.</text>
</comment>
<evidence type="ECO:0000256" key="11">
    <source>
        <dbReference type="ARBA" id="ARBA00025437"/>
    </source>
</evidence>
<comment type="cofactor">
    <cofactor evidence="1">
        <name>adenosylcob(III)alamin</name>
        <dbReference type="ChEBI" id="CHEBI:18408"/>
    </cofactor>
</comment>
<name>A0A381Y1A5_9ZZZZ</name>
<dbReference type="InterPro" id="IPR008926">
    <property type="entry name" value="RNR_R1-su_N"/>
</dbReference>
<evidence type="ECO:0000256" key="6">
    <source>
        <dbReference type="ARBA" id="ARBA00022634"/>
    </source>
</evidence>
<evidence type="ECO:0000313" key="17">
    <source>
        <dbReference type="EMBL" id="SVA70670.1"/>
    </source>
</evidence>
<evidence type="ECO:0000256" key="9">
    <source>
        <dbReference type="ARBA" id="ARBA00023157"/>
    </source>
</evidence>
<feature type="domain" description="Ribonucleotide reductase large subunit N-terminal" evidence="14">
    <location>
        <begin position="61"/>
        <end position="138"/>
    </location>
</feature>